<proteinExistence type="inferred from homology"/>
<protein>
    <submittedName>
        <fullName evidence="2">Uncharacterized protein</fullName>
    </submittedName>
</protein>
<dbReference type="InterPro" id="IPR001563">
    <property type="entry name" value="Peptidase_S10"/>
</dbReference>
<dbReference type="GO" id="GO:0006508">
    <property type="term" value="P:proteolysis"/>
    <property type="evidence" value="ECO:0007669"/>
    <property type="project" value="InterPro"/>
</dbReference>
<comment type="similarity">
    <text evidence="1">Belongs to the peptidase S10 family.</text>
</comment>
<dbReference type="InterPro" id="IPR029058">
    <property type="entry name" value="AB_hydrolase_fold"/>
</dbReference>
<dbReference type="STRING" id="3641.A0A061FP22"/>
<name>A0A061FP22_THECC</name>
<dbReference type="AlphaFoldDB" id="A0A061FP22"/>
<sequence length="120" mass="13644">MESYPSAKSRCKSSENSLVFPTQCIRHSVGTTCTDMEFMFDPKFVYRDGVMVPIDSNKEVSFHCKLKTLCLRSLRVYLHVHDACHMVPMDQPKAALEMLKLWTRGTLSEAADLEKLAAEI</sequence>
<evidence type="ECO:0000256" key="1">
    <source>
        <dbReference type="ARBA" id="ARBA00009431"/>
    </source>
</evidence>
<keyword evidence="3" id="KW-1185">Reference proteome</keyword>
<dbReference type="HOGENOM" id="CLU_2053922_0_0_1"/>
<organism evidence="2 3">
    <name type="scientific">Theobroma cacao</name>
    <name type="common">Cacao</name>
    <name type="synonym">Cocoa</name>
    <dbReference type="NCBI Taxonomy" id="3641"/>
    <lineage>
        <taxon>Eukaryota</taxon>
        <taxon>Viridiplantae</taxon>
        <taxon>Streptophyta</taxon>
        <taxon>Embryophyta</taxon>
        <taxon>Tracheophyta</taxon>
        <taxon>Spermatophyta</taxon>
        <taxon>Magnoliopsida</taxon>
        <taxon>eudicotyledons</taxon>
        <taxon>Gunneridae</taxon>
        <taxon>Pentapetalae</taxon>
        <taxon>rosids</taxon>
        <taxon>malvids</taxon>
        <taxon>Malvales</taxon>
        <taxon>Malvaceae</taxon>
        <taxon>Byttnerioideae</taxon>
        <taxon>Theobroma</taxon>
    </lineage>
</organism>
<gene>
    <name evidence="2" type="ORF">TCM_043304</name>
</gene>
<dbReference type="EMBL" id="CM001888">
    <property type="protein sequence ID" value="EOY18816.1"/>
    <property type="molecule type" value="Genomic_DNA"/>
</dbReference>
<dbReference type="GO" id="GO:0004185">
    <property type="term" value="F:serine-type carboxypeptidase activity"/>
    <property type="evidence" value="ECO:0007669"/>
    <property type="project" value="InterPro"/>
</dbReference>
<evidence type="ECO:0000313" key="3">
    <source>
        <dbReference type="Proteomes" id="UP000026915"/>
    </source>
</evidence>
<accession>A0A061FP22</accession>
<reference evidence="2 3" key="1">
    <citation type="journal article" date="2013" name="Genome Biol.">
        <title>The genome sequence of the most widely cultivated cacao type and its use to identify candidate genes regulating pod color.</title>
        <authorList>
            <person name="Motamayor J.C."/>
            <person name="Mockaitis K."/>
            <person name="Schmutz J."/>
            <person name="Haiminen N."/>
            <person name="Iii D.L."/>
            <person name="Cornejo O."/>
            <person name="Findley S.D."/>
            <person name="Zheng P."/>
            <person name="Utro F."/>
            <person name="Royaert S."/>
            <person name="Saski C."/>
            <person name="Jenkins J."/>
            <person name="Podicheti R."/>
            <person name="Zhao M."/>
            <person name="Scheffler B.E."/>
            <person name="Stack J.C."/>
            <person name="Feltus F.A."/>
            <person name="Mustiga G.M."/>
            <person name="Amores F."/>
            <person name="Phillips W."/>
            <person name="Marelli J.P."/>
            <person name="May G.D."/>
            <person name="Shapiro H."/>
            <person name="Ma J."/>
            <person name="Bustamante C.D."/>
            <person name="Schnell R.J."/>
            <person name="Main D."/>
            <person name="Gilbert D."/>
            <person name="Parida L."/>
            <person name="Kuhn D.N."/>
        </authorList>
    </citation>
    <scope>NUCLEOTIDE SEQUENCE [LARGE SCALE GENOMIC DNA]</scope>
    <source>
        <strain evidence="3">cv. Matina 1-6</strain>
    </source>
</reference>
<dbReference type="InParanoid" id="A0A061FP22"/>
<dbReference type="SUPFAM" id="SSF53474">
    <property type="entry name" value="alpha/beta-Hydrolases"/>
    <property type="match status" value="1"/>
</dbReference>
<dbReference type="Gene3D" id="3.40.50.12670">
    <property type="match status" value="1"/>
</dbReference>
<evidence type="ECO:0000313" key="2">
    <source>
        <dbReference type="EMBL" id="EOY18816.1"/>
    </source>
</evidence>
<dbReference type="Proteomes" id="UP000026915">
    <property type="component" value="Chromosome 10"/>
</dbReference>
<dbReference type="Pfam" id="PF00450">
    <property type="entry name" value="Peptidase_S10"/>
    <property type="match status" value="1"/>
</dbReference>
<dbReference type="Gramene" id="EOY18816">
    <property type="protein sequence ID" value="EOY18816"/>
    <property type="gene ID" value="TCM_043304"/>
</dbReference>